<dbReference type="RefSeq" id="WP_142542402.1">
    <property type="nucleotide sequence ID" value="NZ_SADY01000001.1"/>
</dbReference>
<evidence type="ECO:0000259" key="2">
    <source>
        <dbReference type="Pfam" id="PF02517"/>
    </source>
</evidence>
<evidence type="ECO:0000256" key="1">
    <source>
        <dbReference type="SAM" id="Phobius"/>
    </source>
</evidence>
<dbReference type="GO" id="GO:0008237">
    <property type="term" value="F:metallopeptidase activity"/>
    <property type="evidence" value="ECO:0007669"/>
    <property type="project" value="UniProtKB-KW"/>
</dbReference>
<accession>A0ABY3AUA1</accession>
<feature type="domain" description="CAAX prenyl protease 2/Lysostaphin resistance protein A-like" evidence="2">
    <location>
        <begin position="178"/>
        <end position="268"/>
    </location>
</feature>
<gene>
    <name evidence="3" type="ORF">C7Y44_01560</name>
</gene>
<keyword evidence="1" id="KW-0812">Transmembrane</keyword>
<feature type="transmembrane region" description="Helical" evidence="1">
    <location>
        <begin position="178"/>
        <end position="205"/>
    </location>
</feature>
<keyword evidence="3" id="KW-0378">Hydrolase</keyword>
<organism evidence="3 4">
    <name type="scientific">Paenibacillus popilliae</name>
    <name type="common">Bacillus popilliae</name>
    <dbReference type="NCBI Taxonomy" id="78057"/>
    <lineage>
        <taxon>Bacteria</taxon>
        <taxon>Bacillati</taxon>
        <taxon>Bacillota</taxon>
        <taxon>Bacilli</taxon>
        <taxon>Bacillales</taxon>
        <taxon>Paenibacillaceae</taxon>
        <taxon>Paenibacillus</taxon>
    </lineage>
</organism>
<sequence>MELKITEVQTSKVTFIDLIHLTLFVVITFALHFNSMTRSVVIFLIPFLIIWGRKLKTSNKMITLFVLFIIGGYASLTLKEFLDTRTNQWFFNNDYYIIMSRFTLLIYITPFLFFWWISKKVPRYLKIGSFINTIYTPFIWKGIKDPIWRALSVACVINLVFFSFFIDIPSNSLDILKLLYISILFAIINASLEEILWRGLLLSYFVDAIGERKGLLLTSFGFGLYHLSMGFSIWISLCFVLAGLFFGGLAIRSKGIFPAFILHFLINILMVMSGIIF</sequence>
<feature type="transmembrane region" description="Helical" evidence="1">
    <location>
        <begin position="146"/>
        <end position="166"/>
    </location>
</feature>
<comment type="caution">
    <text evidence="3">The sequence shown here is derived from an EMBL/GenBank/DDBJ whole genome shotgun (WGS) entry which is preliminary data.</text>
</comment>
<keyword evidence="1" id="KW-0472">Membrane</keyword>
<dbReference type="Pfam" id="PF02517">
    <property type="entry name" value="Rce1-like"/>
    <property type="match status" value="1"/>
</dbReference>
<protein>
    <submittedName>
        <fullName evidence="3">CPBP family intramembrane metalloprotease</fullName>
    </submittedName>
</protein>
<keyword evidence="3" id="KW-0482">Metalloprotease</keyword>
<feature type="transmembrane region" description="Helical" evidence="1">
    <location>
        <begin position="36"/>
        <end position="52"/>
    </location>
</feature>
<feature type="transmembrane region" description="Helical" evidence="1">
    <location>
        <begin position="124"/>
        <end position="140"/>
    </location>
</feature>
<reference evidence="3 4" key="1">
    <citation type="submission" date="2018-03" db="EMBL/GenBank/DDBJ databases">
        <title>Aerobic endospore-forming bacteria genome sequencing and assembly.</title>
        <authorList>
            <person name="Cavalcante D.A."/>
            <person name="Driks A."/>
            <person name="Putonti C."/>
            <person name="De-Souza M.T."/>
        </authorList>
    </citation>
    <scope>NUCLEOTIDE SEQUENCE [LARGE SCALE GENOMIC DNA]</scope>
    <source>
        <strain evidence="3 4">SDF0028</strain>
    </source>
</reference>
<keyword evidence="1" id="KW-1133">Transmembrane helix</keyword>
<feature type="transmembrane region" description="Helical" evidence="1">
    <location>
        <begin position="98"/>
        <end position="117"/>
    </location>
</feature>
<name>A0ABY3AUA1_PAEPP</name>
<feature type="transmembrane region" description="Helical" evidence="1">
    <location>
        <begin position="225"/>
        <end position="249"/>
    </location>
</feature>
<proteinExistence type="predicted"/>
<evidence type="ECO:0000313" key="3">
    <source>
        <dbReference type="EMBL" id="TQR46397.1"/>
    </source>
</evidence>
<feature type="transmembrane region" description="Helical" evidence="1">
    <location>
        <begin position="256"/>
        <end position="276"/>
    </location>
</feature>
<dbReference type="Proteomes" id="UP000316208">
    <property type="component" value="Unassembled WGS sequence"/>
</dbReference>
<dbReference type="EMBL" id="SADY01000001">
    <property type="protein sequence ID" value="TQR46397.1"/>
    <property type="molecule type" value="Genomic_DNA"/>
</dbReference>
<keyword evidence="3" id="KW-0645">Protease</keyword>
<evidence type="ECO:0000313" key="4">
    <source>
        <dbReference type="Proteomes" id="UP000316208"/>
    </source>
</evidence>
<feature type="transmembrane region" description="Helical" evidence="1">
    <location>
        <begin position="61"/>
        <end position="78"/>
    </location>
</feature>
<keyword evidence="4" id="KW-1185">Reference proteome</keyword>
<feature type="transmembrane region" description="Helical" evidence="1">
    <location>
        <begin position="12"/>
        <end position="30"/>
    </location>
</feature>
<dbReference type="InterPro" id="IPR003675">
    <property type="entry name" value="Rce1/LyrA-like_dom"/>
</dbReference>